<dbReference type="PROSITE" id="PS50853">
    <property type="entry name" value="FN3"/>
    <property type="match status" value="1"/>
</dbReference>
<evidence type="ECO:0000259" key="2">
    <source>
        <dbReference type="PROSITE" id="PS50853"/>
    </source>
</evidence>
<protein>
    <submittedName>
        <fullName evidence="3">Host specificity protein J</fullName>
    </submittedName>
</protein>
<sequence length="1159" mass="125693">MQTIKGQKGGGGNARTPVESPDSIQSTSYAKILLALGEGEFNGGLDGTRIFLDGTPLTDANGNANFSGITWEFRPGTPDQSYIPGFPGVENEITVSTELTSQTVWVRSLTNTQLSAVRLRFSWSALQQQLDNGDVVGYRIEYAIDVATDGGSYQERLKTAVDGKTTTKYERSHRIDLPKANTGWQIRVRRITPNSTSNRIADRMVIEAITEVIDAKLRYPETALLLVQFDAKQFQNIPVISCEPDGRIIRIPSNYDPIARVYSGVWDGTFKWAWTNNPAWIYYDIQVNERFGLGNRIRAENLALTKWDLYRISQYCDQLVPDGRGGNGTEPRFLCDVYIQSQEEAWTVLNDIAAIFRGATFWANNQMNVIADMPRDIDYIVTRANVKDGKFTYSNASEKTHYSTAMVSWSDPANGYQDAVEVVSDNKLVKRYGIKQADVTAIGCIRQTDAIRRGKWILHTNDADRAISYTMGLDGDIPLPGSIVGIADSLLAGRPLGGRISAVAGRNITLDRASSAAVGERLIINLPSGKAEGRTIAAVNEKIITVTAEYSETPIAESVWAVDATDLALQLYRIIGVVEGEDGASFDITGIEYDPNKWAKIDTGARIESRPISVIPPSVQPSPTNVKIGSYNAVDQGINITTLQVTWDSAESAIAYEAQWRRDSGNWINAPRTSALGFEVSGIYAGQYQARVRAINASEISSRWSNAQETTLTGKDGNPPKPVGLIATGINWGVVLEWGFPAGSDDTLKTEIRYTANADFSDPLLLSDVPYPSRSYTQMGLRAGQEFWYSAQLVDRLGNESGYTDWIRGMANDQAADYLQVIAEDFVSADDGKQLLAKIDANIDGILQNALANNAAVEHQYAQFGEVRADILSVKTTIAGVNNALAEMSTQVQSQIGDVVSTLHDKMTAVVDSDGATAIHTLNAGVRINGEYYSAGMSIAVLAQAGQPITTRVAFNANQFVLMSGSGSAQYSPFSVINGQAFLTNAFIQDGSITNAKIANASITRGKISETLSSDNFVSGQNGLQLNFANGTAEFNNVTVRGTGYFNNGIFRGRVYVEDIQGDIVKPFIHGIGSVTTIEAQPYNRTIYSSPIVLATNAQNGSVNVYFNGSLMVSANAGSGQNNNAIVIGSIPAYSSLTITSSRDGEAPTAIVFNVIKSS</sequence>
<feature type="region of interest" description="Disordered" evidence="1">
    <location>
        <begin position="1"/>
        <end position="23"/>
    </location>
</feature>
<dbReference type="PANTHER" id="PTHR36251">
    <property type="entry name" value="FELS-1 PROPHAGE HOST SPECIFICITY PROTEIN-RELATED"/>
    <property type="match status" value="1"/>
</dbReference>
<evidence type="ECO:0000313" key="3">
    <source>
        <dbReference type="EMBL" id="MBP2856190.1"/>
    </source>
</evidence>
<dbReference type="InterPro" id="IPR015406">
    <property type="entry name" value="GpJ_CSF"/>
</dbReference>
<dbReference type="PANTHER" id="PTHR36251:SF2">
    <property type="entry name" value="GIFSY-2 PROPHAGE HOST SPECIFICITY PROTEIN J, PHAGE LAMBDA"/>
    <property type="match status" value="1"/>
</dbReference>
<dbReference type="InterPro" id="IPR032876">
    <property type="entry name" value="J_dom"/>
</dbReference>
<dbReference type="InterPro" id="IPR003961">
    <property type="entry name" value="FN3_dom"/>
</dbReference>
<evidence type="ECO:0000256" key="1">
    <source>
        <dbReference type="SAM" id="MobiDB-lite"/>
    </source>
</evidence>
<evidence type="ECO:0000313" key="4">
    <source>
        <dbReference type="Proteomes" id="UP000810130"/>
    </source>
</evidence>
<dbReference type="SUPFAM" id="SSF49265">
    <property type="entry name" value="Fibronectin type III"/>
    <property type="match status" value="1"/>
</dbReference>
<dbReference type="InterPro" id="IPR053171">
    <property type="entry name" value="Viral_Tip_Attach_Protein"/>
</dbReference>
<dbReference type="CDD" id="cd00063">
    <property type="entry name" value="FN3"/>
    <property type="match status" value="1"/>
</dbReference>
<keyword evidence="4" id="KW-1185">Reference proteome</keyword>
<dbReference type="InterPro" id="IPR013783">
    <property type="entry name" value="Ig-like_fold"/>
</dbReference>
<dbReference type="EMBL" id="JAGJWX010000002">
    <property type="protein sequence ID" value="MBP2856190.1"/>
    <property type="molecule type" value="Genomic_DNA"/>
</dbReference>
<dbReference type="Gene3D" id="2.60.40.10">
    <property type="entry name" value="Immunoglobulins"/>
    <property type="match status" value="1"/>
</dbReference>
<name>A0ABS5B6W3_9GAMM</name>
<gene>
    <name evidence="3" type="ORF">J8657_01080</name>
</gene>
<comment type="caution">
    <text evidence="3">The sequence shown here is derived from an EMBL/GenBank/DDBJ whole genome shotgun (WGS) entry which is preliminary data.</text>
</comment>
<dbReference type="Pfam" id="PF09327">
    <property type="entry name" value="Phage_Tail_Tip"/>
    <property type="match status" value="1"/>
</dbReference>
<proteinExistence type="predicted"/>
<feature type="domain" description="Fibronectin type-III" evidence="2">
    <location>
        <begin position="622"/>
        <end position="716"/>
    </location>
</feature>
<reference evidence="3 4" key="1">
    <citation type="submission" date="2021-04" db="EMBL/GenBank/DDBJ databases">
        <title>Genomic and host-range diversity within the Dickeya zeae complex, identification of D. zeae and D. oryzae members, proposal of two novel subspecies D. zeae subsp. zeae subsp. nov. and D. zeae subsp. dombae subsp. nov.</title>
        <authorList>
            <person name="Van Gijsegem F."/>
            <person name="Hugouvieux-Cotte-Pattat N."/>
        </authorList>
    </citation>
    <scope>NUCLEOTIDE SEQUENCE [LARGE SCALE GENOMIC DNA]</scope>
    <source>
        <strain evidence="3 4">FVG03</strain>
    </source>
</reference>
<dbReference type="InterPro" id="IPR036116">
    <property type="entry name" value="FN3_sf"/>
</dbReference>
<dbReference type="InterPro" id="IPR055385">
    <property type="entry name" value="GpJ_HDII-ins2"/>
</dbReference>
<dbReference type="RefSeq" id="WP_210174048.1">
    <property type="nucleotide sequence ID" value="NZ_JAGJWX010000002.1"/>
</dbReference>
<dbReference type="Pfam" id="PF13550">
    <property type="entry name" value="Phage-tail_3"/>
    <property type="match status" value="1"/>
</dbReference>
<dbReference type="Pfam" id="PF24801">
    <property type="entry name" value="FNIII-A_GpJ"/>
    <property type="match status" value="1"/>
</dbReference>
<dbReference type="Proteomes" id="UP000810130">
    <property type="component" value="Unassembled WGS sequence"/>
</dbReference>
<organism evidence="3 4">
    <name type="scientific">Dickeya oryzae</name>
    <dbReference type="NCBI Taxonomy" id="1240404"/>
    <lineage>
        <taxon>Bacteria</taxon>
        <taxon>Pseudomonadati</taxon>
        <taxon>Pseudomonadota</taxon>
        <taxon>Gammaproteobacteria</taxon>
        <taxon>Enterobacterales</taxon>
        <taxon>Pectobacteriaceae</taxon>
        <taxon>Dickeya</taxon>
    </lineage>
</organism>
<accession>A0ABS5B6W3</accession>